<dbReference type="InterPro" id="IPR033140">
    <property type="entry name" value="Lipase_GDXG_put_SER_AS"/>
</dbReference>
<dbReference type="EMBL" id="JAJDKZ010000027">
    <property type="protein sequence ID" value="MCB8610850.1"/>
    <property type="molecule type" value="Genomic_DNA"/>
</dbReference>
<dbReference type="PANTHER" id="PTHR48081">
    <property type="entry name" value="AB HYDROLASE SUPERFAMILY PROTEIN C4A8.06C"/>
    <property type="match status" value="1"/>
</dbReference>
<dbReference type="Pfam" id="PF20434">
    <property type="entry name" value="BD-FAE"/>
    <property type="match status" value="1"/>
</dbReference>
<comment type="similarity">
    <text evidence="1">Belongs to the 'GDXG' lipolytic enzyme family.</text>
</comment>
<sequence length="280" mass="32873">MKVKDYSYETFPRYTKDIEGALELKGNKENLRCRLRDVYYQDNCFIRFLFPNTILDEQRKYPLIIHVQGSGWYPQDMNDHIFDFLPIVKAGYVYAIVQYHGAPDFKYPTQVNDVIQAIEYLKENDQDYPIDLSSVYLSGDSSGGHIALLIALQKGYAFKGVIDLYGVTNFMTFNDWYSKYDWQEEKNVIDFLGSLDKELLIEASPMTYVKEKMNLPPFLILHGDKDHVVPITQSIELYEKLKEYHYEVTFGRVHDADHGRSIFYNEDVYQTIIAFLDKHQ</sequence>
<reference evidence="5" key="1">
    <citation type="submission" date="2021-10" db="EMBL/GenBank/DDBJ databases">
        <title>Collection of gut derived symbiotic bacterial strains cultured from healthy donors.</title>
        <authorList>
            <person name="Lin H."/>
            <person name="Littmann E."/>
            <person name="Kohout C."/>
            <person name="Pamer E.G."/>
        </authorList>
    </citation>
    <scope>NUCLEOTIDE SEQUENCE</scope>
    <source>
        <strain evidence="5">DFI.4.48</strain>
    </source>
</reference>
<evidence type="ECO:0000313" key="6">
    <source>
        <dbReference type="Proteomes" id="UP001198439"/>
    </source>
</evidence>
<name>A0AAW4VU53_9FIRM</name>
<dbReference type="PANTHER" id="PTHR48081:SF13">
    <property type="entry name" value="ALPHA_BETA HYDROLASE"/>
    <property type="match status" value="1"/>
</dbReference>
<dbReference type="Proteomes" id="UP001198439">
    <property type="component" value="Unassembled WGS sequence"/>
</dbReference>
<evidence type="ECO:0000256" key="2">
    <source>
        <dbReference type="ARBA" id="ARBA00022801"/>
    </source>
</evidence>
<dbReference type="InterPro" id="IPR049492">
    <property type="entry name" value="BD-FAE-like_dom"/>
</dbReference>
<protein>
    <submittedName>
        <fullName evidence="5">Alpha/beta hydrolase</fullName>
    </submittedName>
</protein>
<accession>A0AAW4VU53</accession>
<dbReference type="InterPro" id="IPR029058">
    <property type="entry name" value="AB_hydrolase_fold"/>
</dbReference>
<evidence type="ECO:0000313" key="5">
    <source>
        <dbReference type="EMBL" id="MCB8610850.1"/>
    </source>
</evidence>
<feature type="domain" description="BD-FAE-like" evidence="4">
    <location>
        <begin position="57"/>
        <end position="241"/>
    </location>
</feature>
<evidence type="ECO:0000259" key="4">
    <source>
        <dbReference type="Pfam" id="PF20434"/>
    </source>
</evidence>
<evidence type="ECO:0000256" key="1">
    <source>
        <dbReference type="ARBA" id="ARBA00010515"/>
    </source>
</evidence>
<feature type="active site" evidence="3">
    <location>
        <position position="141"/>
    </location>
</feature>
<dbReference type="InterPro" id="IPR050300">
    <property type="entry name" value="GDXG_lipolytic_enzyme"/>
</dbReference>
<comment type="caution">
    <text evidence="5">The sequence shown here is derived from an EMBL/GenBank/DDBJ whole genome shotgun (WGS) entry which is preliminary data.</text>
</comment>
<dbReference type="Gene3D" id="3.40.50.1820">
    <property type="entry name" value="alpha/beta hydrolase"/>
    <property type="match status" value="1"/>
</dbReference>
<dbReference type="GO" id="GO:0016787">
    <property type="term" value="F:hydrolase activity"/>
    <property type="evidence" value="ECO:0007669"/>
    <property type="project" value="UniProtKB-KW"/>
</dbReference>
<organism evidence="5 6">
    <name type="scientific">Faecalibacillus faecis</name>
    <dbReference type="NCBI Taxonomy" id="1982628"/>
    <lineage>
        <taxon>Bacteria</taxon>
        <taxon>Bacillati</taxon>
        <taxon>Bacillota</taxon>
        <taxon>Erysipelotrichia</taxon>
        <taxon>Erysipelotrichales</taxon>
        <taxon>Coprobacillaceae</taxon>
        <taxon>Faecalibacillus</taxon>
    </lineage>
</organism>
<dbReference type="RefSeq" id="WP_227212646.1">
    <property type="nucleotide sequence ID" value="NZ_JAJCFI010000001.1"/>
</dbReference>
<dbReference type="AlphaFoldDB" id="A0AAW4VU53"/>
<dbReference type="PROSITE" id="PS01174">
    <property type="entry name" value="LIPASE_GDXG_SER"/>
    <property type="match status" value="1"/>
</dbReference>
<evidence type="ECO:0000256" key="3">
    <source>
        <dbReference type="PROSITE-ProRule" id="PRU10038"/>
    </source>
</evidence>
<proteinExistence type="inferred from homology"/>
<keyword evidence="2 5" id="KW-0378">Hydrolase</keyword>
<dbReference type="SUPFAM" id="SSF53474">
    <property type="entry name" value="alpha/beta-Hydrolases"/>
    <property type="match status" value="1"/>
</dbReference>
<gene>
    <name evidence="5" type="ORF">LJD69_09615</name>
</gene>